<proteinExistence type="predicted"/>
<protein>
    <submittedName>
        <fullName evidence="1">Uncharacterized protein</fullName>
    </submittedName>
</protein>
<evidence type="ECO:0000313" key="1">
    <source>
        <dbReference type="EMBL" id="OCT89608.1"/>
    </source>
</evidence>
<organism evidence="1 2">
    <name type="scientific">Xenopus laevis</name>
    <name type="common">African clawed frog</name>
    <dbReference type="NCBI Taxonomy" id="8355"/>
    <lineage>
        <taxon>Eukaryota</taxon>
        <taxon>Metazoa</taxon>
        <taxon>Chordata</taxon>
        <taxon>Craniata</taxon>
        <taxon>Vertebrata</taxon>
        <taxon>Euteleostomi</taxon>
        <taxon>Amphibia</taxon>
        <taxon>Batrachia</taxon>
        <taxon>Anura</taxon>
        <taxon>Pipoidea</taxon>
        <taxon>Pipidae</taxon>
        <taxon>Xenopodinae</taxon>
        <taxon>Xenopus</taxon>
        <taxon>Xenopus</taxon>
    </lineage>
</organism>
<accession>A0A974DD67</accession>
<name>A0A974DD67_XENLA</name>
<reference evidence="2" key="1">
    <citation type="journal article" date="2016" name="Nature">
        <title>Genome evolution in the allotetraploid frog Xenopus laevis.</title>
        <authorList>
            <person name="Session A.M."/>
            <person name="Uno Y."/>
            <person name="Kwon T."/>
            <person name="Chapman J.A."/>
            <person name="Toyoda A."/>
            <person name="Takahashi S."/>
            <person name="Fukui A."/>
            <person name="Hikosaka A."/>
            <person name="Suzuki A."/>
            <person name="Kondo M."/>
            <person name="van Heeringen S.J."/>
            <person name="Quigley I."/>
            <person name="Heinz S."/>
            <person name="Ogino H."/>
            <person name="Ochi H."/>
            <person name="Hellsten U."/>
            <person name="Lyons J.B."/>
            <person name="Simakov O."/>
            <person name="Putnam N."/>
            <person name="Stites J."/>
            <person name="Kuroki Y."/>
            <person name="Tanaka T."/>
            <person name="Michiue T."/>
            <person name="Watanabe M."/>
            <person name="Bogdanovic O."/>
            <person name="Lister R."/>
            <person name="Georgiou G."/>
            <person name="Paranjpe S.S."/>
            <person name="van Kruijsbergen I."/>
            <person name="Shu S."/>
            <person name="Carlson J."/>
            <person name="Kinoshita T."/>
            <person name="Ohta Y."/>
            <person name="Mawaribuchi S."/>
            <person name="Jenkins J."/>
            <person name="Grimwood J."/>
            <person name="Schmutz J."/>
            <person name="Mitros T."/>
            <person name="Mozaffari S.V."/>
            <person name="Suzuki Y."/>
            <person name="Haramoto Y."/>
            <person name="Yamamoto T.S."/>
            <person name="Takagi C."/>
            <person name="Heald R."/>
            <person name="Miller K."/>
            <person name="Haudenschild C."/>
            <person name="Kitzman J."/>
            <person name="Nakayama T."/>
            <person name="Izutsu Y."/>
            <person name="Robert J."/>
            <person name="Fortriede J."/>
            <person name="Burns K."/>
            <person name="Lotay V."/>
            <person name="Karimi K."/>
            <person name="Yasuoka Y."/>
            <person name="Dichmann D.S."/>
            <person name="Flajnik M.F."/>
            <person name="Houston D.W."/>
            <person name="Shendure J."/>
            <person name="DuPasquier L."/>
            <person name="Vize P.D."/>
            <person name="Zorn A.M."/>
            <person name="Ito M."/>
            <person name="Marcotte E.M."/>
            <person name="Wallingford J.B."/>
            <person name="Ito Y."/>
            <person name="Asashima M."/>
            <person name="Ueno N."/>
            <person name="Matsuda Y."/>
            <person name="Veenstra G.J."/>
            <person name="Fujiyama A."/>
            <person name="Harland R.M."/>
            <person name="Taira M."/>
            <person name="Rokhsar D.S."/>
        </authorList>
    </citation>
    <scope>NUCLEOTIDE SEQUENCE [LARGE SCALE GENOMIC DNA]</scope>
    <source>
        <strain evidence="2">J</strain>
    </source>
</reference>
<evidence type="ECO:0000313" key="2">
    <source>
        <dbReference type="Proteomes" id="UP000694892"/>
    </source>
</evidence>
<dbReference type="EMBL" id="CM004470">
    <property type="protein sequence ID" value="OCT89608.1"/>
    <property type="molecule type" value="Genomic_DNA"/>
</dbReference>
<dbReference type="AlphaFoldDB" id="A0A974DD67"/>
<gene>
    <name evidence="1" type="ORF">XELAEV_18018226mg</name>
</gene>
<dbReference type="Proteomes" id="UP000694892">
    <property type="component" value="Chromosome 3L"/>
</dbReference>
<sequence length="128" mass="13922">MLSKLGNGLVGEGDADSAVFKWEPQISGRDVSNLYIYMVEFTCSLSLGTLLQLPLSSCCLSLLIRVSSIVHKLVFQGSRASGLFQHTLLDTLDEAITRISTRHPCLILAVCRTAILVFMGIFCKGAKT</sequence>